<organism evidence="2 3">
    <name type="scientific">Mobilicoccus caccae</name>
    <dbReference type="NCBI Taxonomy" id="1859295"/>
    <lineage>
        <taxon>Bacteria</taxon>
        <taxon>Bacillati</taxon>
        <taxon>Actinomycetota</taxon>
        <taxon>Actinomycetes</taxon>
        <taxon>Micrococcales</taxon>
        <taxon>Dermatophilaceae</taxon>
        <taxon>Mobilicoccus</taxon>
    </lineage>
</organism>
<comment type="caution">
    <text evidence="2">The sequence shown here is derived from an EMBL/GenBank/DDBJ whole genome shotgun (WGS) entry which is preliminary data.</text>
</comment>
<accession>A0ABQ6IV83</accession>
<feature type="transmembrane region" description="Helical" evidence="1">
    <location>
        <begin position="12"/>
        <end position="32"/>
    </location>
</feature>
<evidence type="ECO:0000313" key="3">
    <source>
        <dbReference type="Proteomes" id="UP001157126"/>
    </source>
</evidence>
<keyword evidence="1" id="KW-0812">Transmembrane</keyword>
<keyword evidence="3" id="KW-1185">Reference proteome</keyword>
<protein>
    <submittedName>
        <fullName evidence="2">Uncharacterized protein</fullName>
    </submittedName>
</protein>
<keyword evidence="1" id="KW-1133">Transmembrane helix</keyword>
<keyword evidence="1" id="KW-0472">Membrane</keyword>
<sequence length="50" mass="5458">MSVRVQPTNGWILLAAGGVVGLVFLFGLFRAIRMGERRVADSDLRGLDLN</sequence>
<name>A0ABQ6IV83_9MICO</name>
<dbReference type="EMBL" id="BSUO01000001">
    <property type="protein sequence ID" value="GMA41825.1"/>
    <property type="molecule type" value="Genomic_DNA"/>
</dbReference>
<proteinExistence type="predicted"/>
<dbReference type="RefSeq" id="WP_284305325.1">
    <property type="nucleotide sequence ID" value="NZ_BSUO01000001.1"/>
</dbReference>
<gene>
    <name evidence="2" type="ORF">GCM10025883_38700</name>
</gene>
<reference evidence="3" key="1">
    <citation type="journal article" date="2019" name="Int. J. Syst. Evol. Microbiol.">
        <title>The Global Catalogue of Microorganisms (GCM) 10K type strain sequencing project: providing services to taxonomists for standard genome sequencing and annotation.</title>
        <authorList>
            <consortium name="The Broad Institute Genomics Platform"/>
            <consortium name="The Broad Institute Genome Sequencing Center for Infectious Disease"/>
            <person name="Wu L."/>
            <person name="Ma J."/>
        </authorList>
    </citation>
    <scope>NUCLEOTIDE SEQUENCE [LARGE SCALE GENOMIC DNA]</scope>
    <source>
        <strain evidence="3">NBRC 113072</strain>
    </source>
</reference>
<dbReference type="Proteomes" id="UP001157126">
    <property type="component" value="Unassembled WGS sequence"/>
</dbReference>
<evidence type="ECO:0000256" key="1">
    <source>
        <dbReference type="SAM" id="Phobius"/>
    </source>
</evidence>
<evidence type="ECO:0000313" key="2">
    <source>
        <dbReference type="EMBL" id="GMA41825.1"/>
    </source>
</evidence>